<proteinExistence type="predicted"/>
<keyword evidence="1 5" id="KW-0768">Sushi</keyword>
<keyword evidence="9" id="KW-1185">Reference proteome</keyword>
<gene>
    <name evidence="8" type="ORF">L798_10641</name>
</gene>
<keyword evidence="6" id="KW-1133">Transmembrane helix</keyword>
<feature type="domain" description="Sushi" evidence="7">
    <location>
        <begin position="72"/>
        <end position="134"/>
    </location>
</feature>
<feature type="transmembrane region" description="Helical" evidence="6">
    <location>
        <begin position="169"/>
        <end position="192"/>
    </location>
</feature>
<dbReference type="eggNOG" id="KOG4297">
    <property type="taxonomic scope" value="Eukaryota"/>
</dbReference>
<dbReference type="EMBL" id="KK852828">
    <property type="protein sequence ID" value="KDR15380.1"/>
    <property type="molecule type" value="Genomic_DNA"/>
</dbReference>
<evidence type="ECO:0000313" key="8">
    <source>
        <dbReference type="EMBL" id="KDR15380.1"/>
    </source>
</evidence>
<dbReference type="AlphaFoldDB" id="A0A067QYF9"/>
<dbReference type="CDD" id="cd00033">
    <property type="entry name" value="CCP"/>
    <property type="match status" value="2"/>
</dbReference>
<evidence type="ECO:0000259" key="7">
    <source>
        <dbReference type="PROSITE" id="PS50923"/>
    </source>
</evidence>
<dbReference type="InParanoid" id="A0A067QYF9"/>
<dbReference type="InterPro" id="IPR000436">
    <property type="entry name" value="Sushi_SCR_CCP_dom"/>
</dbReference>
<feature type="domain" description="Sushi" evidence="7">
    <location>
        <begin position="10"/>
        <end position="71"/>
    </location>
</feature>
<sequence>MGHAPQCEEIVCDSPPTPLFGFLDGAELRTRYPYNSRVRYRCRSGYIIWGNTTSVCTELGIWSGNAPQCKPITCGYPQHFPNSEVQLLNQSTLWNTLATYTCKAGYSFNPGIVDVTISCLSSGSWEKINFTCVADDDRNLPVKLTGKEWGQQPEQPGSNSEDDGVGMPGVLSIGIFCSLLVIILSVLGILLAKRFQSKKATHSTPQSSTNDLIISNAKDGTYDDVATPGFQTVVALQPQCSAITREDAQTSDVLPYFTQTQEPTCYDTLQSFPSVSSYNSTVVIDTDQDPNNTRIKRGDADGEGAQTIECMHETPRQPLSSGYETVCIQRDSDYPIIRIPEYEMVRNLQQMPPDSTYEIVQPNGAVGSLGKSKSRMCRSIPSALKIFLQPSSKPTESELCDGAVPAEIMALYAQVDKTKKRKYRPDMHNNFESNNHKVGNHVSSQTDECGYTEHPISDIVRFSQDSCGPGVWNGNSKGCTANMLQDCRVSSPNGRLLSSVPNIRFIHTSQDSESPNQTLECAQL</sequence>
<reference evidence="8 9" key="1">
    <citation type="journal article" date="2014" name="Nat. Commun.">
        <title>Molecular traces of alternative social organization in a termite genome.</title>
        <authorList>
            <person name="Terrapon N."/>
            <person name="Li C."/>
            <person name="Robertson H.M."/>
            <person name="Ji L."/>
            <person name="Meng X."/>
            <person name="Booth W."/>
            <person name="Chen Z."/>
            <person name="Childers C.P."/>
            <person name="Glastad K.M."/>
            <person name="Gokhale K."/>
            <person name="Gowin J."/>
            <person name="Gronenberg W."/>
            <person name="Hermansen R.A."/>
            <person name="Hu H."/>
            <person name="Hunt B.G."/>
            <person name="Huylmans A.K."/>
            <person name="Khalil S.M."/>
            <person name="Mitchell R.D."/>
            <person name="Munoz-Torres M.C."/>
            <person name="Mustard J.A."/>
            <person name="Pan H."/>
            <person name="Reese J.T."/>
            <person name="Scharf M.E."/>
            <person name="Sun F."/>
            <person name="Vogel H."/>
            <person name="Xiao J."/>
            <person name="Yang W."/>
            <person name="Yang Z."/>
            <person name="Yang Z."/>
            <person name="Zhou J."/>
            <person name="Zhu J."/>
            <person name="Brent C.S."/>
            <person name="Elsik C.G."/>
            <person name="Goodisman M.A."/>
            <person name="Liberles D.A."/>
            <person name="Roe R.M."/>
            <person name="Vargo E.L."/>
            <person name="Vilcinskas A."/>
            <person name="Wang J."/>
            <person name="Bornberg-Bauer E."/>
            <person name="Korb J."/>
            <person name="Zhang G."/>
            <person name="Liebig J."/>
        </authorList>
    </citation>
    <scope>NUCLEOTIDE SEQUENCE [LARGE SCALE GENOMIC DNA]</scope>
    <source>
        <tissue evidence="8">Whole organism</tissue>
    </source>
</reference>
<dbReference type="SUPFAM" id="SSF57535">
    <property type="entry name" value="Complement control module/SCR domain"/>
    <property type="match status" value="2"/>
</dbReference>
<evidence type="ECO:0000256" key="4">
    <source>
        <dbReference type="ARBA" id="ARBA00023180"/>
    </source>
</evidence>
<name>A0A067QYF9_ZOONE</name>
<keyword evidence="2" id="KW-0677">Repeat</keyword>
<evidence type="ECO:0000256" key="1">
    <source>
        <dbReference type="ARBA" id="ARBA00022659"/>
    </source>
</evidence>
<protein>
    <submittedName>
        <fullName evidence="8">Sushi, von Willebrand factor type A, EGF and pentraxin domain-containing protein 1</fullName>
    </submittedName>
</protein>
<dbReference type="PANTHER" id="PTHR19325:SF567">
    <property type="entry name" value="SUSHI, VON WILLEBRAND FACTOR TYPE A, EGF AND PENTRAXIN DOMAIN-CONTAINING PROTEIN 1-LIKE"/>
    <property type="match status" value="1"/>
</dbReference>
<evidence type="ECO:0000256" key="5">
    <source>
        <dbReference type="PROSITE-ProRule" id="PRU00302"/>
    </source>
</evidence>
<feature type="disulfide bond" evidence="5">
    <location>
        <begin position="42"/>
        <end position="69"/>
    </location>
</feature>
<keyword evidence="3 5" id="KW-1015">Disulfide bond</keyword>
<keyword evidence="6" id="KW-0472">Membrane</keyword>
<keyword evidence="6" id="KW-0812">Transmembrane</keyword>
<dbReference type="PANTHER" id="PTHR19325">
    <property type="entry name" value="COMPLEMENT COMPONENT-RELATED SUSHI DOMAIN-CONTAINING"/>
    <property type="match status" value="1"/>
</dbReference>
<organism evidence="8 9">
    <name type="scientific">Zootermopsis nevadensis</name>
    <name type="common">Dampwood termite</name>
    <dbReference type="NCBI Taxonomy" id="136037"/>
    <lineage>
        <taxon>Eukaryota</taxon>
        <taxon>Metazoa</taxon>
        <taxon>Ecdysozoa</taxon>
        <taxon>Arthropoda</taxon>
        <taxon>Hexapoda</taxon>
        <taxon>Insecta</taxon>
        <taxon>Pterygota</taxon>
        <taxon>Neoptera</taxon>
        <taxon>Polyneoptera</taxon>
        <taxon>Dictyoptera</taxon>
        <taxon>Blattodea</taxon>
        <taxon>Blattoidea</taxon>
        <taxon>Termitoidae</taxon>
        <taxon>Termopsidae</taxon>
        <taxon>Zootermopsis</taxon>
    </lineage>
</organism>
<dbReference type="PROSITE" id="PS50923">
    <property type="entry name" value="SUSHI"/>
    <property type="match status" value="2"/>
</dbReference>
<evidence type="ECO:0000256" key="6">
    <source>
        <dbReference type="SAM" id="Phobius"/>
    </source>
</evidence>
<comment type="caution">
    <text evidence="5">Lacks conserved residue(s) required for the propagation of feature annotation.</text>
</comment>
<evidence type="ECO:0000256" key="3">
    <source>
        <dbReference type="ARBA" id="ARBA00023157"/>
    </source>
</evidence>
<dbReference type="InterPro" id="IPR035976">
    <property type="entry name" value="Sushi/SCR/CCP_sf"/>
</dbReference>
<evidence type="ECO:0000256" key="2">
    <source>
        <dbReference type="ARBA" id="ARBA00022737"/>
    </source>
</evidence>
<dbReference type="Proteomes" id="UP000027135">
    <property type="component" value="Unassembled WGS sequence"/>
</dbReference>
<dbReference type="InterPro" id="IPR050350">
    <property type="entry name" value="Compl-Cell_Adhes-Reg"/>
</dbReference>
<keyword evidence="4" id="KW-0325">Glycoprotein</keyword>
<accession>A0A067QYF9</accession>
<evidence type="ECO:0000313" key="9">
    <source>
        <dbReference type="Proteomes" id="UP000027135"/>
    </source>
</evidence>
<dbReference type="Gene3D" id="2.10.70.10">
    <property type="entry name" value="Complement Module, domain 1"/>
    <property type="match status" value="2"/>
</dbReference>
<dbReference type="SMART" id="SM00032">
    <property type="entry name" value="CCP"/>
    <property type="match status" value="2"/>
</dbReference>
<dbReference type="Pfam" id="PF00084">
    <property type="entry name" value="Sushi"/>
    <property type="match status" value="2"/>
</dbReference>